<dbReference type="Pfam" id="PF12251">
    <property type="entry name" value="SNAPC3"/>
    <property type="match status" value="1"/>
</dbReference>
<keyword evidence="6" id="KW-0539">Nucleus</keyword>
<gene>
    <name evidence="7" type="ORF">MKW94_008233</name>
</gene>
<evidence type="ECO:0000313" key="7">
    <source>
        <dbReference type="EMBL" id="MCL7029941.1"/>
    </source>
</evidence>
<dbReference type="GO" id="GO:0003681">
    <property type="term" value="F:bent DNA binding"/>
    <property type="evidence" value="ECO:0007669"/>
    <property type="project" value="TreeGrafter"/>
</dbReference>
<dbReference type="GO" id="GO:0000978">
    <property type="term" value="F:RNA polymerase II cis-regulatory region sequence-specific DNA binding"/>
    <property type="evidence" value="ECO:0007669"/>
    <property type="project" value="TreeGrafter"/>
</dbReference>
<dbReference type="AlphaFoldDB" id="A0AA41S4T6"/>
<name>A0AA41S4T6_PAPNU</name>
<keyword evidence="5" id="KW-0804">Transcription</keyword>
<dbReference type="GO" id="GO:0042795">
    <property type="term" value="P:snRNA transcription by RNA polymerase II"/>
    <property type="evidence" value="ECO:0007669"/>
    <property type="project" value="TreeGrafter"/>
</dbReference>
<proteinExistence type="inferred from homology"/>
<dbReference type="GO" id="GO:0042796">
    <property type="term" value="P:snRNA transcription by RNA polymerase III"/>
    <property type="evidence" value="ECO:0007669"/>
    <property type="project" value="TreeGrafter"/>
</dbReference>
<dbReference type="InterPro" id="IPR022042">
    <property type="entry name" value="snRNA-activating_su3"/>
</dbReference>
<dbReference type="GO" id="GO:0019185">
    <property type="term" value="C:snRNA-activating protein complex"/>
    <property type="evidence" value="ECO:0007669"/>
    <property type="project" value="TreeGrafter"/>
</dbReference>
<evidence type="ECO:0000256" key="6">
    <source>
        <dbReference type="ARBA" id="ARBA00023242"/>
    </source>
</evidence>
<dbReference type="EMBL" id="JAJJMA010095934">
    <property type="protein sequence ID" value="MCL7029941.1"/>
    <property type="molecule type" value="Genomic_DNA"/>
</dbReference>
<comment type="subcellular location">
    <subcellularLocation>
        <location evidence="1">Nucleus</location>
    </subcellularLocation>
</comment>
<sequence length="208" mass="25156">MRTLRFINNSIKMKSSNFLRKWFFFLVLGKQSLAELRDRIYCSTDQLMQKKKKNNTDVVDYNEFIFDWLKNSKKEALEKWDWILSGPLQAKQKALFGDTKTSHLPDFRAVDMHKICFCDLSCRLGVRLIHPEDEQNRADYTVFMFQTKDRFEKCYFCKIYSVTKVTVEDKWAQENPCYFCDNFYYLVHYNEDGSLLYDDYTIYDYHHD</sequence>
<evidence type="ECO:0000256" key="3">
    <source>
        <dbReference type="ARBA" id="ARBA00023015"/>
    </source>
</evidence>
<organism evidence="7 8">
    <name type="scientific">Papaver nudicaule</name>
    <name type="common">Iceland poppy</name>
    <dbReference type="NCBI Taxonomy" id="74823"/>
    <lineage>
        <taxon>Eukaryota</taxon>
        <taxon>Viridiplantae</taxon>
        <taxon>Streptophyta</taxon>
        <taxon>Embryophyta</taxon>
        <taxon>Tracheophyta</taxon>
        <taxon>Spermatophyta</taxon>
        <taxon>Magnoliopsida</taxon>
        <taxon>Ranunculales</taxon>
        <taxon>Papaveraceae</taxon>
        <taxon>Papaveroideae</taxon>
        <taxon>Papaver</taxon>
    </lineage>
</organism>
<evidence type="ECO:0000256" key="1">
    <source>
        <dbReference type="ARBA" id="ARBA00004123"/>
    </source>
</evidence>
<dbReference type="Proteomes" id="UP001177140">
    <property type="component" value="Unassembled WGS sequence"/>
</dbReference>
<dbReference type="GO" id="GO:0001046">
    <property type="term" value="F:core promoter sequence-specific DNA binding"/>
    <property type="evidence" value="ECO:0007669"/>
    <property type="project" value="TreeGrafter"/>
</dbReference>
<evidence type="ECO:0000256" key="2">
    <source>
        <dbReference type="ARBA" id="ARBA00010410"/>
    </source>
</evidence>
<comment type="similarity">
    <text evidence="2">Belongs to the SNAPC3/SRD2 family.</text>
</comment>
<evidence type="ECO:0000256" key="5">
    <source>
        <dbReference type="ARBA" id="ARBA00023163"/>
    </source>
</evidence>
<evidence type="ECO:0000313" key="8">
    <source>
        <dbReference type="Proteomes" id="UP001177140"/>
    </source>
</evidence>
<dbReference type="GO" id="GO:0005634">
    <property type="term" value="C:nucleus"/>
    <property type="evidence" value="ECO:0007669"/>
    <property type="project" value="UniProtKB-SubCell"/>
</dbReference>
<protein>
    <submittedName>
        <fullName evidence="7">Uncharacterized protein</fullName>
    </submittedName>
</protein>
<keyword evidence="3" id="KW-0805">Transcription regulation</keyword>
<keyword evidence="8" id="KW-1185">Reference proteome</keyword>
<dbReference type="GO" id="GO:0001006">
    <property type="term" value="F:RNA polymerase III type 3 promoter sequence-specific DNA binding"/>
    <property type="evidence" value="ECO:0007669"/>
    <property type="project" value="TreeGrafter"/>
</dbReference>
<evidence type="ECO:0000256" key="4">
    <source>
        <dbReference type="ARBA" id="ARBA00023125"/>
    </source>
</evidence>
<keyword evidence="4" id="KW-0238">DNA-binding</keyword>
<accession>A0AA41S4T6</accession>
<dbReference type="PANTHER" id="PTHR13421">
    <property type="entry name" value="SNRNA-ACTIVATING PROTEIN COMPLEX SUBUNIT 3"/>
    <property type="match status" value="1"/>
</dbReference>
<reference evidence="7" key="1">
    <citation type="submission" date="2022-03" db="EMBL/GenBank/DDBJ databases">
        <title>A functionally conserved STORR gene fusion in Papaver species that diverged 16.8 million years ago.</title>
        <authorList>
            <person name="Catania T."/>
        </authorList>
    </citation>
    <scope>NUCLEOTIDE SEQUENCE</scope>
    <source>
        <strain evidence="7">S-191538</strain>
    </source>
</reference>
<dbReference type="PANTHER" id="PTHR13421:SF16">
    <property type="entry name" value="SNRNA-ACTIVATING PROTEIN COMPLEX SUBUNIT 3"/>
    <property type="match status" value="1"/>
</dbReference>
<comment type="caution">
    <text evidence="7">The sequence shown here is derived from an EMBL/GenBank/DDBJ whole genome shotgun (WGS) entry which is preliminary data.</text>
</comment>